<evidence type="ECO:0000256" key="3">
    <source>
        <dbReference type="ARBA" id="ARBA00022777"/>
    </source>
</evidence>
<gene>
    <name evidence="9" type="ORF">HD595_004896</name>
</gene>
<evidence type="ECO:0000259" key="8">
    <source>
        <dbReference type="PROSITE" id="PS50011"/>
    </source>
</evidence>
<evidence type="ECO:0000256" key="6">
    <source>
        <dbReference type="SAM" id="MobiDB-lite"/>
    </source>
</evidence>
<keyword evidence="7" id="KW-1133">Transmembrane helix</keyword>
<dbReference type="RefSeq" id="WP_253772803.1">
    <property type="nucleotide sequence ID" value="NZ_BAAAVE010000007.1"/>
</dbReference>
<proteinExistence type="predicted"/>
<feature type="compositionally biased region" description="Basic and acidic residues" evidence="6">
    <location>
        <begin position="397"/>
        <end position="416"/>
    </location>
</feature>
<feature type="transmembrane region" description="Helical" evidence="7">
    <location>
        <begin position="517"/>
        <end position="535"/>
    </location>
</feature>
<feature type="transmembrane region" description="Helical" evidence="7">
    <location>
        <begin position="541"/>
        <end position="559"/>
    </location>
</feature>
<keyword evidence="2 5" id="KW-0547">Nucleotide-binding</keyword>
<dbReference type="CDD" id="cd14014">
    <property type="entry name" value="STKc_PknB_like"/>
    <property type="match status" value="1"/>
</dbReference>
<keyword evidence="7" id="KW-0472">Membrane</keyword>
<dbReference type="PROSITE" id="PS00107">
    <property type="entry name" value="PROTEIN_KINASE_ATP"/>
    <property type="match status" value="1"/>
</dbReference>
<reference evidence="9 10" key="1">
    <citation type="submission" date="2022-06" db="EMBL/GenBank/DDBJ databases">
        <title>Sequencing the genomes of 1000 actinobacteria strains.</title>
        <authorList>
            <person name="Klenk H.-P."/>
        </authorList>
    </citation>
    <scope>NUCLEOTIDE SEQUENCE [LARGE SCALE GENOMIC DNA]</scope>
    <source>
        <strain evidence="9 10">DSM 44170</strain>
    </source>
</reference>
<sequence length="561" mass="57341">MSEHLGPYHLLSRLGSGGFGVVHLALDPEGRTVAVKVLHPHVAADTVALARLAREVETMRRVGGPYVAEVLDASLDGGSRGGARPYLVTRYVQGRPLSAVPVPVAGLPRLAGGLAAALLAMHEAGVIHRDLKPANVMMAEGRPVVIDFGIASALDSLSVTASGAVVGTPGYLAPEVLEGREAGMAADVFSFGATLAYAATGRQPYGQGPASAVAYRVVHHEPDLEGAPEWVEPLLRRCLSTDPTARPTAAELYAELGALAGPLPPAPAGSQGLPGHSGTPDSPSAPGAAVTGTPDAWPPHAPASYGGAALAAATGTAEGAPESAVRGTAGRTFGGAAGGTAGSAFGDAPGGAAGGVAGDTDGGAAGGAAVRWPGVPAAQASSTAHPQVSATGQHGTETSRLDMPDISGVREPDLRRDRRRSRAERRREGLHDLETREWRPGDDRLRRSPEEARERHREKVRRRWVIGSALFVALLAAAAREPLPEVALFLLAGYSLAVVADAGVALLARRPYRTSRIVVDFASIVGAVGVSLGLSMAFSTFTLALFAGTALVTGIVFLLSA</sequence>
<dbReference type="PROSITE" id="PS50011">
    <property type="entry name" value="PROTEIN_KINASE_DOM"/>
    <property type="match status" value="1"/>
</dbReference>
<feature type="region of interest" description="Disordered" evidence="6">
    <location>
        <begin position="376"/>
        <end position="428"/>
    </location>
</feature>
<dbReference type="Proteomes" id="UP001320766">
    <property type="component" value="Unassembled WGS sequence"/>
</dbReference>
<dbReference type="SMART" id="SM00220">
    <property type="entry name" value="S_TKc"/>
    <property type="match status" value="1"/>
</dbReference>
<evidence type="ECO:0000313" key="9">
    <source>
        <dbReference type="EMBL" id="MCP2348774.1"/>
    </source>
</evidence>
<evidence type="ECO:0000256" key="5">
    <source>
        <dbReference type="PROSITE-ProRule" id="PRU10141"/>
    </source>
</evidence>
<organism evidence="9 10">
    <name type="scientific">Nonomuraea roseoviolacea subsp. carminata</name>
    <dbReference type="NCBI Taxonomy" id="160689"/>
    <lineage>
        <taxon>Bacteria</taxon>
        <taxon>Bacillati</taxon>
        <taxon>Actinomycetota</taxon>
        <taxon>Actinomycetes</taxon>
        <taxon>Streptosporangiales</taxon>
        <taxon>Streptosporangiaceae</taxon>
        <taxon>Nonomuraea</taxon>
    </lineage>
</organism>
<evidence type="ECO:0000256" key="2">
    <source>
        <dbReference type="ARBA" id="ARBA00022741"/>
    </source>
</evidence>
<dbReference type="SUPFAM" id="SSF56112">
    <property type="entry name" value="Protein kinase-like (PK-like)"/>
    <property type="match status" value="1"/>
</dbReference>
<dbReference type="PANTHER" id="PTHR43289:SF34">
    <property type="entry name" value="SERINE_THREONINE-PROTEIN KINASE YBDM-RELATED"/>
    <property type="match status" value="1"/>
</dbReference>
<dbReference type="InterPro" id="IPR011009">
    <property type="entry name" value="Kinase-like_dom_sf"/>
</dbReference>
<keyword evidence="4 5" id="KW-0067">ATP-binding</keyword>
<evidence type="ECO:0000256" key="1">
    <source>
        <dbReference type="ARBA" id="ARBA00022679"/>
    </source>
</evidence>
<evidence type="ECO:0000256" key="7">
    <source>
        <dbReference type="SAM" id="Phobius"/>
    </source>
</evidence>
<keyword evidence="1" id="KW-0808">Transferase</keyword>
<dbReference type="Pfam" id="PF00069">
    <property type="entry name" value="Pkinase"/>
    <property type="match status" value="1"/>
</dbReference>
<dbReference type="EMBL" id="JAMZEC010000001">
    <property type="protein sequence ID" value="MCP2348774.1"/>
    <property type="molecule type" value="Genomic_DNA"/>
</dbReference>
<keyword evidence="10" id="KW-1185">Reference proteome</keyword>
<dbReference type="PANTHER" id="PTHR43289">
    <property type="entry name" value="MITOGEN-ACTIVATED PROTEIN KINASE KINASE KINASE 20-RELATED"/>
    <property type="match status" value="1"/>
</dbReference>
<feature type="region of interest" description="Disordered" evidence="6">
    <location>
        <begin position="263"/>
        <end position="302"/>
    </location>
</feature>
<feature type="domain" description="Protein kinase" evidence="8">
    <location>
        <begin position="8"/>
        <end position="259"/>
    </location>
</feature>
<accession>A0ABT1K589</accession>
<dbReference type="InterPro" id="IPR000719">
    <property type="entry name" value="Prot_kinase_dom"/>
</dbReference>
<name>A0ABT1K589_9ACTN</name>
<evidence type="ECO:0000256" key="4">
    <source>
        <dbReference type="ARBA" id="ARBA00022840"/>
    </source>
</evidence>
<dbReference type="PROSITE" id="PS00108">
    <property type="entry name" value="PROTEIN_KINASE_ST"/>
    <property type="match status" value="1"/>
</dbReference>
<evidence type="ECO:0000313" key="10">
    <source>
        <dbReference type="Proteomes" id="UP001320766"/>
    </source>
</evidence>
<keyword evidence="3" id="KW-0418">Kinase</keyword>
<protein>
    <recommendedName>
        <fullName evidence="8">Protein kinase domain-containing protein</fullName>
    </recommendedName>
</protein>
<feature type="compositionally biased region" description="Polar residues" evidence="6">
    <location>
        <begin position="379"/>
        <end position="396"/>
    </location>
</feature>
<feature type="binding site" evidence="5">
    <location>
        <position position="36"/>
    </location>
    <ligand>
        <name>ATP</name>
        <dbReference type="ChEBI" id="CHEBI:30616"/>
    </ligand>
</feature>
<dbReference type="InterPro" id="IPR008271">
    <property type="entry name" value="Ser/Thr_kinase_AS"/>
</dbReference>
<dbReference type="Gene3D" id="1.10.510.10">
    <property type="entry name" value="Transferase(Phosphotransferase) domain 1"/>
    <property type="match status" value="1"/>
</dbReference>
<comment type="caution">
    <text evidence="9">The sequence shown here is derived from an EMBL/GenBank/DDBJ whole genome shotgun (WGS) entry which is preliminary data.</text>
</comment>
<dbReference type="Gene3D" id="3.30.200.20">
    <property type="entry name" value="Phosphorylase Kinase, domain 1"/>
    <property type="match status" value="1"/>
</dbReference>
<keyword evidence="7" id="KW-0812">Transmembrane</keyword>
<dbReference type="InterPro" id="IPR017441">
    <property type="entry name" value="Protein_kinase_ATP_BS"/>
</dbReference>
<feature type="transmembrane region" description="Helical" evidence="7">
    <location>
        <begin position="486"/>
        <end position="508"/>
    </location>
</feature>